<accession>I1ZKJ8</accession>
<dbReference type="eggNOG" id="COG2932">
    <property type="taxonomic scope" value="Bacteria"/>
</dbReference>
<dbReference type="InterPro" id="IPR001387">
    <property type="entry name" value="Cro/C1-type_HTH"/>
</dbReference>
<dbReference type="PaxDb" id="1114965-Spaf_0563"/>
<keyword evidence="3" id="KW-0804">Transcription</keyword>
<dbReference type="PANTHER" id="PTHR40661:SF1">
    <property type="entry name" value="HTH CRO_C1-TYPE DOMAIN-CONTAINING PROTEIN"/>
    <property type="match status" value="1"/>
</dbReference>
<sequence length="247" mass="28663">MQKGFIFDKLYVTFKTLHRRSDMFDAKKLKERRLEKGLTQADVYEDLKISRKTYSSWENGLAEPHEKNLRRLAKRLSVKEDYFINKDSALYTYPLLTPPHQKKVDQLASQLLEQQQKVVSLTAYKVLSIELAAGLGHTFYDNETDYETVYFDQEIQHDFASWVSGDSMEPLYPNGSVALMKQTGFDYDGAVYALMWNGKTYIKKVYREAEGLRLESINPDYDDLFAPYEDEPKIVGIVVGHFLPLEV</sequence>
<dbReference type="InterPro" id="IPR015927">
    <property type="entry name" value="Peptidase_S24_S26A/B/C"/>
</dbReference>
<dbReference type="Pfam" id="PF00717">
    <property type="entry name" value="Peptidase_S24"/>
    <property type="match status" value="1"/>
</dbReference>
<dbReference type="KEGG" id="scf:Spaf_0563"/>
<keyword evidence="2" id="KW-0238">DNA-binding</keyword>
<evidence type="ECO:0000313" key="6">
    <source>
        <dbReference type="Proteomes" id="UP000002865"/>
    </source>
</evidence>
<dbReference type="PANTHER" id="PTHR40661">
    <property type="match status" value="1"/>
</dbReference>
<name>I1ZKJ8_STRPA</name>
<dbReference type="AlphaFoldDB" id="I1ZKJ8"/>
<protein>
    <submittedName>
        <fullName evidence="5">Transcriptional regulator, SOS-response transcriptional repressor</fullName>
    </submittedName>
</protein>
<evidence type="ECO:0000256" key="2">
    <source>
        <dbReference type="ARBA" id="ARBA00023125"/>
    </source>
</evidence>
<dbReference type="Gene3D" id="1.10.260.40">
    <property type="entry name" value="lambda repressor-like DNA-binding domains"/>
    <property type="match status" value="1"/>
</dbReference>
<proteinExistence type="predicted"/>
<dbReference type="SMART" id="SM00530">
    <property type="entry name" value="HTH_XRE"/>
    <property type="match status" value="1"/>
</dbReference>
<dbReference type="STRING" id="1114965.Spaf_0563"/>
<gene>
    <name evidence="5" type="ORF">Spaf_0563</name>
</gene>
<dbReference type="HOGENOM" id="CLU_066192_1_1_9"/>
<evidence type="ECO:0000259" key="4">
    <source>
        <dbReference type="PROSITE" id="PS50943"/>
    </source>
</evidence>
<dbReference type="Proteomes" id="UP000002865">
    <property type="component" value="Chromosome"/>
</dbReference>
<dbReference type="SUPFAM" id="SSF51306">
    <property type="entry name" value="LexA/Signal peptidase"/>
    <property type="match status" value="1"/>
</dbReference>
<dbReference type="Gene3D" id="2.10.109.10">
    <property type="entry name" value="Umud Fragment, subunit A"/>
    <property type="match status" value="1"/>
</dbReference>
<dbReference type="GO" id="GO:0003677">
    <property type="term" value="F:DNA binding"/>
    <property type="evidence" value="ECO:0007669"/>
    <property type="project" value="UniProtKB-KW"/>
</dbReference>
<dbReference type="InterPro" id="IPR039418">
    <property type="entry name" value="LexA-like"/>
</dbReference>
<dbReference type="Pfam" id="PF01381">
    <property type="entry name" value="HTH_3"/>
    <property type="match status" value="1"/>
</dbReference>
<evidence type="ECO:0000256" key="3">
    <source>
        <dbReference type="ARBA" id="ARBA00023163"/>
    </source>
</evidence>
<dbReference type="InterPro" id="IPR036286">
    <property type="entry name" value="LexA/Signal_pep-like_sf"/>
</dbReference>
<evidence type="ECO:0000313" key="5">
    <source>
        <dbReference type="EMBL" id="AFJ25572.1"/>
    </source>
</evidence>
<evidence type="ECO:0000256" key="1">
    <source>
        <dbReference type="ARBA" id="ARBA00023015"/>
    </source>
</evidence>
<dbReference type="PROSITE" id="PS50943">
    <property type="entry name" value="HTH_CROC1"/>
    <property type="match status" value="1"/>
</dbReference>
<dbReference type="SUPFAM" id="SSF47413">
    <property type="entry name" value="lambda repressor-like DNA-binding domains"/>
    <property type="match status" value="1"/>
</dbReference>
<organism evidence="5 6">
    <name type="scientific">Streptococcus parasanguinis FW213</name>
    <dbReference type="NCBI Taxonomy" id="1114965"/>
    <lineage>
        <taxon>Bacteria</taxon>
        <taxon>Bacillati</taxon>
        <taxon>Bacillota</taxon>
        <taxon>Bacilli</taxon>
        <taxon>Lactobacillales</taxon>
        <taxon>Streptococcaceae</taxon>
        <taxon>Streptococcus</taxon>
    </lineage>
</organism>
<dbReference type="InterPro" id="IPR010982">
    <property type="entry name" value="Lambda_DNA-bd_dom_sf"/>
</dbReference>
<dbReference type="PATRIC" id="fig|1114965.3.peg.544"/>
<dbReference type="CDD" id="cd00093">
    <property type="entry name" value="HTH_XRE"/>
    <property type="match status" value="1"/>
</dbReference>
<reference evidence="5 6" key="1">
    <citation type="journal article" date="2012" name="PLoS ONE">
        <title>Complete Genome and Transcriptomes of Streptococcus parasanguinis FW213: Phylogenic Relations and Potential Virulence Mechanisms.</title>
        <authorList>
            <person name="Geng J."/>
            <person name="Chiu C.H."/>
            <person name="Tang P."/>
            <person name="Chen Y."/>
            <person name="Shieh H.R."/>
            <person name="Hu S."/>
            <person name="Chen Y.Y."/>
        </authorList>
    </citation>
    <scope>NUCLEOTIDE SEQUENCE [LARGE SCALE GENOMIC DNA]</scope>
    <source>
        <strain evidence="5 6">FW213</strain>
    </source>
</reference>
<feature type="domain" description="HTH cro/C1-type" evidence="4">
    <location>
        <begin position="29"/>
        <end position="83"/>
    </location>
</feature>
<dbReference type="CDD" id="cd06529">
    <property type="entry name" value="S24_LexA-like"/>
    <property type="match status" value="1"/>
</dbReference>
<dbReference type="EMBL" id="CP003122">
    <property type="protein sequence ID" value="AFJ25572.1"/>
    <property type="molecule type" value="Genomic_DNA"/>
</dbReference>
<keyword evidence="1" id="KW-0805">Transcription regulation</keyword>
<dbReference type="MEROPS" id="S24.005"/>